<comment type="catalytic activity">
    <reaction evidence="31">
        <text>an organic molecule + reduced [NADPH--hemoprotein reductase] + O2 = an alcohol + oxidized [NADPH--hemoprotein reductase] + H2O + H(+)</text>
        <dbReference type="Rhea" id="RHEA:17149"/>
        <dbReference type="Rhea" id="RHEA-COMP:11964"/>
        <dbReference type="Rhea" id="RHEA-COMP:11965"/>
        <dbReference type="ChEBI" id="CHEBI:15377"/>
        <dbReference type="ChEBI" id="CHEBI:15378"/>
        <dbReference type="ChEBI" id="CHEBI:15379"/>
        <dbReference type="ChEBI" id="CHEBI:30879"/>
        <dbReference type="ChEBI" id="CHEBI:57618"/>
        <dbReference type="ChEBI" id="CHEBI:58210"/>
        <dbReference type="ChEBI" id="CHEBI:142491"/>
    </reaction>
    <physiologicalReaction direction="left-to-right" evidence="31">
        <dbReference type="Rhea" id="RHEA:17150"/>
    </physiologicalReaction>
</comment>
<evidence type="ECO:0000256" key="20">
    <source>
        <dbReference type="ARBA" id="ARBA00023128"/>
    </source>
</evidence>
<keyword evidence="18 30" id="KW-0503">Monooxygenase</keyword>
<comment type="function">
    <text evidence="22 31">A cytochrome P450 monooxygenase involved in the metabolism of fatty acids. Mechanistically, uses molecular oxygen inserting one oxygen atom into a substrate, and reducing the second into a water molecule, with two electrons provided by NADPH via cytochrome P450 reductase (NADPH--hemoprotein reductase). Catalyzes the hydroxylation of carbon-hydrogen bonds. Hydroxylates fatty acids specifically at the omega-1 position displaying the highest catalytic activity for saturated fatty acids. May be involved in the oxidative metabolism of xenobiotics.</text>
</comment>
<dbReference type="AlphaFoldDB" id="A0A5F7ZNA4"/>
<keyword evidence="9 29" id="KW-0349">Heme</keyword>
<evidence type="ECO:0000313" key="34">
    <source>
        <dbReference type="Proteomes" id="UP000006718"/>
    </source>
</evidence>
<evidence type="ECO:0000256" key="32">
    <source>
        <dbReference type="SAM" id="Phobius"/>
    </source>
</evidence>
<dbReference type="InParanoid" id="A0A5F7ZNA4"/>
<dbReference type="Pfam" id="PF00067">
    <property type="entry name" value="p450"/>
    <property type="match status" value="1"/>
</dbReference>
<evidence type="ECO:0000256" key="2">
    <source>
        <dbReference type="ARBA" id="ARBA00004174"/>
    </source>
</evidence>
<keyword evidence="13 31" id="KW-0276">Fatty acid metabolism</keyword>
<comment type="subunit">
    <text evidence="5 31">Interacts with chaperones HSP70 and HSP90; this interaction is required for initial targeting to mitochondria.</text>
</comment>
<evidence type="ECO:0000256" key="3">
    <source>
        <dbReference type="ARBA" id="ARBA00004872"/>
    </source>
</evidence>
<evidence type="ECO:0000256" key="5">
    <source>
        <dbReference type="ARBA" id="ARBA00011772"/>
    </source>
</evidence>
<comment type="catalytic activity">
    <reaction evidence="23 31">
        <text>(5Z,8Z,11Z,14Z,17Z)-eicosapentaenoate + reduced [NADPH--hemoprotein reductase] + O2 = 19-hydroxy-(5Z,8Z,11Z,14Z,17Z)-eicosapentaenoate + oxidized [NADPH--hemoprotein reductase] + H2O + H(+)</text>
        <dbReference type="Rhea" id="RHEA:39787"/>
        <dbReference type="Rhea" id="RHEA-COMP:11964"/>
        <dbReference type="Rhea" id="RHEA-COMP:11965"/>
        <dbReference type="ChEBI" id="CHEBI:15377"/>
        <dbReference type="ChEBI" id="CHEBI:15378"/>
        <dbReference type="ChEBI" id="CHEBI:15379"/>
        <dbReference type="ChEBI" id="CHEBI:57618"/>
        <dbReference type="ChEBI" id="CHEBI:58210"/>
        <dbReference type="ChEBI" id="CHEBI:58562"/>
        <dbReference type="ChEBI" id="CHEBI:76636"/>
    </reaction>
    <physiologicalReaction direction="left-to-right" evidence="23 31">
        <dbReference type="Rhea" id="RHEA:39788"/>
    </physiologicalReaction>
</comment>
<keyword evidence="19 31" id="KW-0443">Lipid metabolism</keyword>
<keyword evidence="17 29" id="KW-0408">Iron</keyword>
<evidence type="ECO:0000256" key="24">
    <source>
        <dbReference type="ARBA" id="ARBA00048031"/>
    </source>
</evidence>
<comment type="catalytic activity">
    <reaction evidence="25">
        <text>an organic molecule + reduced [NADPH--hemoprotein reductase] + O2 = an alcohol + oxidized [NADPH--hemoprotein reductase] + H2O + H(+)</text>
        <dbReference type="Rhea" id="RHEA:17149"/>
        <dbReference type="Rhea" id="RHEA-COMP:11964"/>
        <dbReference type="Rhea" id="RHEA-COMP:11965"/>
        <dbReference type="ChEBI" id="CHEBI:15377"/>
        <dbReference type="ChEBI" id="CHEBI:15378"/>
        <dbReference type="ChEBI" id="CHEBI:15379"/>
        <dbReference type="ChEBI" id="CHEBI:30879"/>
        <dbReference type="ChEBI" id="CHEBI:57618"/>
        <dbReference type="ChEBI" id="CHEBI:58210"/>
        <dbReference type="ChEBI" id="CHEBI:142491"/>
        <dbReference type="EC" id="1.14.14.1"/>
    </reaction>
    <physiologicalReaction direction="left-to-right" evidence="25">
        <dbReference type="Rhea" id="RHEA:17150"/>
    </physiologicalReaction>
</comment>
<evidence type="ECO:0000256" key="27">
    <source>
        <dbReference type="ARBA" id="ARBA00048569"/>
    </source>
</evidence>
<evidence type="ECO:0000256" key="1">
    <source>
        <dbReference type="ARBA" id="ARBA00001971"/>
    </source>
</evidence>
<evidence type="ECO:0000256" key="17">
    <source>
        <dbReference type="ARBA" id="ARBA00023004"/>
    </source>
</evidence>
<evidence type="ECO:0000256" key="7">
    <source>
        <dbReference type="ARBA" id="ARBA00013248"/>
    </source>
</evidence>
<keyword evidence="16 30" id="KW-0560">Oxidoreductase</keyword>
<dbReference type="GO" id="GO:0016712">
    <property type="term" value="F:oxidoreductase activity, acting on paired donors, with incorporation or reduction of molecular oxygen, reduced flavin or flavoprotein as one donor, and incorporation of one atom of oxygen"/>
    <property type="evidence" value="ECO:0000318"/>
    <property type="project" value="GO_Central"/>
</dbReference>
<reference evidence="34" key="1">
    <citation type="journal article" date="2007" name="Science">
        <title>Evolutionary and biomedical insights from the rhesus macaque genome.</title>
        <authorList>
            <person name="Gibbs R.A."/>
            <person name="Rogers J."/>
            <person name="Katze M.G."/>
            <person name="Bumgarner R."/>
            <person name="Weinstock G.M."/>
            <person name="Mardis E.R."/>
            <person name="Remington K.A."/>
            <person name="Strausberg R.L."/>
            <person name="Venter J.C."/>
            <person name="Wilson R.K."/>
            <person name="Batzer M.A."/>
            <person name="Bustamante C.D."/>
            <person name="Eichler E.E."/>
            <person name="Hahn M.W."/>
            <person name="Hardison R.C."/>
            <person name="Makova K.D."/>
            <person name="Miller W."/>
            <person name="Milosavljevic A."/>
            <person name="Palermo R.E."/>
            <person name="Siepel A."/>
            <person name="Sikela J.M."/>
            <person name="Attaway T."/>
            <person name="Bell S."/>
            <person name="Bernard K.E."/>
            <person name="Buhay C.J."/>
            <person name="Chandrabose M.N."/>
            <person name="Dao M."/>
            <person name="Davis C."/>
            <person name="Delehaunty K.D."/>
            <person name="Ding Y."/>
            <person name="Dinh H.H."/>
            <person name="Dugan-Rocha S."/>
            <person name="Fulton L.A."/>
            <person name="Gabisi R.A."/>
            <person name="Garner T.T."/>
            <person name="Godfrey J."/>
            <person name="Hawes A.C."/>
            <person name="Hernandez J."/>
            <person name="Hines S."/>
            <person name="Holder M."/>
            <person name="Hume J."/>
            <person name="Jhangiani S.N."/>
            <person name="Joshi V."/>
            <person name="Khan Z.M."/>
            <person name="Kirkness E.F."/>
            <person name="Cree A."/>
            <person name="Fowler R.G."/>
            <person name="Lee S."/>
            <person name="Lewis L.R."/>
            <person name="Li Z."/>
            <person name="Liu Y.-S."/>
            <person name="Moore S.M."/>
            <person name="Muzny D."/>
            <person name="Nazareth L.V."/>
            <person name="Ngo D.N."/>
            <person name="Okwuonu G.O."/>
            <person name="Pai G."/>
            <person name="Parker D."/>
            <person name="Paul H.A."/>
            <person name="Pfannkoch C."/>
            <person name="Pohl C.S."/>
            <person name="Rogers Y.-H.C."/>
            <person name="Ruiz S.J."/>
            <person name="Sabo A."/>
            <person name="Santibanez J."/>
            <person name="Schneider B.W."/>
            <person name="Smith S.M."/>
            <person name="Sodergren E."/>
            <person name="Svatek A.F."/>
            <person name="Utterback T.R."/>
            <person name="Vattathil S."/>
            <person name="Warren W."/>
            <person name="White C.S."/>
            <person name="Chinwalla A.T."/>
            <person name="Feng Y."/>
            <person name="Halpern A.L."/>
            <person name="Hillier L.W."/>
            <person name="Huang X."/>
            <person name="Minx P."/>
            <person name="Nelson J.O."/>
            <person name="Pepin K.H."/>
            <person name="Qin X."/>
            <person name="Sutton G.G."/>
            <person name="Venter E."/>
            <person name="Walenz B.P."/>
            <person name="Wallis J.W."/>
            <person name="Worley K.C."/>
            <person name="Yang S.-P."/>
            <person name="Jones S.M."/>
            <person name="Marra M.A."/>
            <person name="Rocchi M."/>
            <person name="Schein J.E."/>
            <person name="Baertsch R."/>
            <person name="Clarke L."/>
            <person name="Csuros M."/>
            <person name="Glasscock J."/>
            <person name="Harris R.A."/>
            <person name="Havlak P."/>
            <person name="Jackson A.R."/>
            <person name="Jiang H."/>
            <person name="Liu Y."/>
            <person name="Messina D.N."/>
            <person name="Shen Y."/>
            <person name="Song H.X.-Z."/>
            <person name="Wylie T."/>
            <person name="Zhang L."/>
            <person name="Birney E."/>
            <person name="Han K."/>
            <person name="Konkel M.K."/>
            <person name="Lee J."/>
            <person name="Smit A.F.A."/>
            <person name="Ullmer B."/>
            <person name="Wang H."/>
            <person name="Xing J."/>
            <person name="Burhans R."/>
            <person name="Cheng Z."/>
            <person name="Karro J.E."/>
            <person name="Ma J."/>
            <person name="Raney B."/>
            <person name="She X."/>
            <person name="Cox M.J."/>
            <person name="Demuth J.P."/>
            <person name="Dumas L.J."/>
            <person name="Han S.-G."/>
            <person name="Hopkins J."/>
            <person name="Karimpour-Fard A."/>
            <person name="Kim Y.H."/>
            <person name="Pollack J.R."/>
            <person name="Vinar T."/>
            <person name="Addo-Quaye C."/>
            <person name="Degenhardt J."/>
            <person name="Denby A."/>
            <person name="Hubisz M.J."/>
            <person name="Indap A."/>
            <person name="Kosiol C."/>
            <person name="Lahn B.T."/>
            <person name="Lawson H.A."/>
            <person name="Marklein A."/>
            <person name="Nielsen R."/>
            <person name="Vallender E.J."/>
            <person name="Clark A.G."/>
            <person name="Ferguson B."/>
            <person name="Hernandez R.D."/>
            <person name="Hirani K."/>
            <person name="Kehrer-Sawatzki H."/>
            <person name="Kolb J."/>
            <person name="Patil S."/>
            <person name="Pu L.-L."/>
            <person name="Ren Y."/>
            <person name="Smith D.G."/>
            <person name="Wheeler D.A."/>
            <person name="Schenck I."/>
            <person name="Ball E.V."/>
            <person name="Chen R."/>
            <person name="Cooper D.N."/>
            <person name="Giardine B."/>
            <person name="Hsu F."/>
            <person name="Kent W.J."/>
            <person name="Lesk A."/>
            <person name="Nelson D.L."/>
            <person name="O'brien W.E."/>
            <person name="Pruefer K."/>
            <person name="Stenson P.D."/>
            <person name="Wallace J.C."/>
            <person name="Ke H."/>
            <person name="Liu X.-M."/>
            <person name="Wang P."/>
            <person name="Xiang A.P."/>
            <person name="Yang F."/>
            <person name="Barber G.P."/>
            <person name="Haussler D."/>
            <person name="Karolchik D."/>
            <person name="Kern A.D."/>
            <person name="Kuhn R.M."/>
            <person name="Smith K.E."/>
            <person name="Zwieg A.S."/>
        </authorList>
    </citation>
    <scope>NUCLEOTIDE SEQUENCE [LARGE SCALE GENOMIC DNA]</scope>
    <source>
        <strain evidence="34">17573</strain>
    </source>
</reference>
<keyword evidence="20 31" id="KW-0496">Mitochondrion</keyword>
<evidence type="ECO:0000256" key="6">
    <source>
        <dbReference type="ARBA" id="ARBA00012109"/>
    </source>
</evidence>
<evidence type="ECO:0000256" key="31">
    <source>
        <dbReference type="RuleBase" id="RU368050"/>
    </source>
</evidence>
<dbReference type="SUPFAM" id="SSF48264">
    <property type="entry name" value="Cytochrome P450"/>
    <property type="match status" value="1"/>
</dbReference>
<dbReference type="Proteomes" id="UP000006718">
    <property type="component" value="Chromosome 9"/>
</dbReference>
<dbReference type="Gene3D" id="1.10.630.10">
    <property type="entry name" value="Cytochrome P450"/>
    <property type="match status" value="1"/>
</dbReference>
<comment type="cofactor">
    <cofactor evidence="1 29 31">
        <name>heme</name>
        <dbReference type="ChEBI" id="CHEBI:30413"/>
    </cofactor>
</comment>
<dbReference type="InterPro" id="IPR036396">
    <property type="entry name" value="Cyt_P450_sf"/>
</dbReference>
<dbReference type="UniPathway" id="UPA00199"/>
<dbReference type="PRINTS" id="PR00463">
    <property type="entry name" value="EP450I"/>
</dbReference>
<dbReference type="GO" id="GO:0005789">
    <property type="term" value="C:endoplasmic reticulum membrane"/>
    <property type="evidence" value="ECO:0007669"/>
    <property type="project" value="UniProtKB-SubCell"/>
</dbReference>
<evidence type="ECO:0000256" key="15">
    <source>
        <dbReference type="ARBA" id="ARBA00022857"/>
    </source>
</evidence>
<keyword evidence="12 31" id="KW-0256">Endoplasmic reticulum</keyword>
<comment type="catalytic activity">
    <reaction evidence="28 31">
        <text>(5Z,8Z,11Z)-eicosatrienoate + reduced [NADPH--hemoprotein reductase] + O2 = 19-hydroxy-(5Z,8Z,11Z)-eicosatrienoate + oxidized [NADPH--hemoprotein reductase] + H2O + H(+)</text>
        <dbReference type="Rhea" id="RHEA:50076"/>
        <dbReference type="Rhea" id="RHEA-COMP:11964"/>
        <dbReference type="Rhea" id="RHEA-COMP:11965"/>
        <dbReference type="ChEBI" id="CHEBI:15377"/>
        <dbReference type="ChEBI" id="CHEBI:15378"/>
        <dbReference type="ChEBI" id="CHEBI:15379"/>
        <dbReference type="ChEBI" id="CHEBI:57618"/>
        <dbReference type="ChEBI" id="CHEBI:58210"/>
        <dbReference type="ChEBI" id="CHEBI:78043"/>
        <dbReference type="ChEBI" id="CHEBI:132024"/>
    </reaction>
    <physiologicalReaction direction="left-to-right" evidence="28 31">
        <dbReference type="Rhea" id="RHEA:50077"/>
    </physiologicalReaction>
</comment>
<dbReference type="PRINTS" id="PR01687">
    <property type="entry name" value="EP450ICYP2E"/>
</dbReference>
<name>A0A5F7ZNA4_MACMU</name>
<dbReference type="SMR" id="A0A5F7ZNA4"/>
<evidence type="ECO:0000256" key="26">
    <source>
        <dbReference type="ARBA" id="ARBA00048320"/>
    </source>
</evidence>
<organism evidence="33 34">
    <name type="scientific">Macaca mulatta</name>
    <name type="common">Rhesus macaque</name>
    <dbReference type="NCBI Taxonomy" id="9544"/>
    <lineage>
        <taxon>Eukaryota</taxon>
        <taxon>Metazoa</taxon>
        <taxon>Chordata</taxon>
        <taxon>Craniata</taxon>
        <taxon>Vertebrata</taxon>
        <taxon>Euteleostomi</taxon>
        <taxon>Mammalia</taxon>
        <taxon>Eutheria</taxon>
        <taxon>Euarchontoglires</taxon>
        <taxon>Primates</taxon>
        <taxon>Haplorrhini</taxon>
        <taxon>Catarrhini</taxon>
        <taxon>Cercopithecidae</taxon>
        <taxon>Cercopithecinae</taxon>
        <taxon>Macaca</taxon>
    </lineage>
</organism>
<dbReference type="Bgee" id="ENSMMUG00000055298">
    <property type="expression patterns" value="Expressed in liver and 8 other cell types or tissues"/>
</dbReference>
<keyword evidence="32" id="KW-1133">Transmembrane helix</keyword>
<dbReference type="GO" id="GO:0005506">
    <property type="term" value="F:iron ion binding"/>
    <property type="evidence" value="ECO:0007669"/>
    <property type="project" value="UniProtKB-UniRule"/>
</dbReference>
<evidence type="ECO:0000256" key="8">
    <source>
        <dbReference type="ARBA" id="ARBA00013837"/>
    </source>
</evidence>
<sequence>MSLFSNNMFLYLKFDVGWASNSIMARGLRPQLHPCEAQILQGTRVPRGMCTLRIVLPGWQRDPSGTMSALGVSVALLVWVAVLLLVSIWRQVHSSWNLPPGPFPLPIIGNLFQLEWKNIPKSFTRGTVIVPTLDSVLYDNQEFPDPEKFKPEHFLDESGKFKYSDYFKPFSAGKRVCAGEGLARMELFLLLSAILQHFNLKPLVDPKDIDISPVNIGFGCIPPRFKLCVIPRS</sequence>
<dbReference type="GO" id="GO:0005743">
    <property type="term" value="C:mitochondrial inner membrane"/>
    <property type="evidence" value="ECO:0007669"/>
    <property type="project" value="UniProtKB-SubCell"/>
</dbReference>
<dbReference type="PANTHER" id="PTHR24300:SF356">
    <property type="entry name" value="CYTOCHROME P450 2E1"/>
    <property type="match status" value="1"/>
</dbReference>
<dbReference type="OMA" id="WASNSIM"/>
<evidence type="ECO:0000256" key="25">
    <source>
        <dbReference type="ARBA" id="ARBA00048272"/>
    </source>
</evidence>
<reference evidence="33" key="2">
    <citation type="submission" date="2019-01" db="EMBL/GenBank/DDBJ databases">
        <authorList>
            <person name="Graves T."/>
            <person name="Eichler E.E."/>
            <person name="Wilson R.K."/>
        </authorList>
    </citation>
    <scope>NUCLEOTIDE SEQUENCE [LARGE SCALE GENOMIC DNA]</scope>
    <source>
        <strain evidence="33">17573</strain>
    </source>
</reference>
<evidence type="ECO:0000256" key="29">
    <source>
        <dbReference type="PIRSR" id="PIRSR602401-1"/>
    </source>
</evidence>
<evidence type="ECO:0000256" key="14">
    <source>
        <dbReference type="ARBA" id="ARBA00022848"/>
    </source>
</evidence>
<evidence type="ECO:0000256" key="12">
    <source>
        <dbReference type="ARBA" id="ARBA00022824"/>
    </source>
</evidence>
<dbReference type="EC" id="1.14.13.n7" evidence="7 31"/>
<dbReference type="VEuPathDB" id="HostDB:ENSMMUG00000055298"/>
<evidence type="ECO:0000256" key="10">
    <source>
        <dbReference type="ARBA" id="ARBA00022723"/>
    </source>
</evidence>
<keyword evidence="34" id="KW-1185">Reference proteome</keyword>
<dbReference type="InterPro" id="IPR050182">
    <property type="entry name" value="Cytochrome_P450_fam2"/>
</dbReference>
<evidence type="ECO:0000256" key="18">
    <source>
        <dbReference type="ARBA" id="ARBA00023033"/>
    </source>
</evidence>
<evidence type="ECO:0000256" key="16">
    <source>
        <dbReference type="ARBA" id="ARBA00023002"/>
    </source>
</evidence>
<accession>A0A5F7ZNA4</accession>
<evidence type="ECO:0000256" key="22">
    <source>
        <dbReference type="ARBA" id="ARBA00045616"/>
    </source>
</evidence>
<proteinExistence type="inferred from homology"/>
<dbReference type="GO" id="GO:0005737">
    <property type="term" value="C:cytoplasm"/>
    <property type="evidence" value="ECO:0000318"/>
    <property type="project" value="GO_Central"/>
</dbReference>
<evidence type="ECO:0000256" key="9">
    <source>
        <dbReference type="ARBA" id="ARBA00022617"/>
    </source>
</evidence>
<feature type="transmembrane region" description="Helical" evidence="32">
    <location>
        <begin position="67"/>
        <end position="89"/>
    </location>
</feature>
<dbReference type="GeneTree" id="ENSGT00940000161594"/>
<evidence type="ECO:0000313" key="33">
    <source>
        <dbReference type="Ensembl" id="ENSMMUP00000066102.1"/>
    </source>
</evidence>
<dbReference type="GO" id="GO:0019373">
    <property type="term" value="P:epoxygenase P450 pathway"/>
    <property type="evidence" value="ECO:0000318"/>
    <property type="project" value="GO_Central"/>
</dbReference>
<comment type="catalytic activity">
    <reaction evidence="27 31">
        <text>dodecanoate + reduced [NADPH--hemoprotein reductase] + O2 = 11-hydroxydodecanoate + oxidized [NADPH--hemoprotein reductase] + H2O + H(+)</text>
        <dbReference type="Rhea" id="RHEA:39751"/>
        <dbReference type="Rhea" id="RHEA-COMP:11964"/>
        <dbReference type="Rhea" id="RHEA-COMP:11965"/>
        <dbReference type="ChEBI" id="CHEBI:15377"/>
        <dbReference type="ChEBI" id="CHEBI:15378"/>
        <dbReference type="ChEBI" id="CHEBI:15379"/>
        <dbReference type="ChEBI" id="CHEBI:18262"/>
        <dbReference type="ChEBI" id="CHEBI:57618"/>
        <dbReference type="ChEBI" id="CHEBI:58210"/>
        <dbReference type="ChEBI" id="CHEBI:76628"/>
    </reaction>
    <physiologicalReaction direction="left-to-right" evidence="27 31">
        <dbReference type="Rhea" id="RHEA:39752"/>
    </physiologicalReaction>
</comment>
<keyword evidence="15 31" id="KW-0521">NADP</keyword>
<keyword evidence="14 31" id="KW-0492">Microsome</keyword>
<reference evidence="33" key="4">
    <citation type="submission" date="2025-09" db="UniProtKB">
        <authorList>
            <consortium name="Ensembl"/>
        </authorList>
    </citation>
    <scope>IDENTIFICATION</scope>
    <source>
        <strain evidence="33">17573</strain>
    </source>
</reference>
<evidence type="ECO:0000256" key="30">
    <source>
        <dbReference type="RuleBase" id="RU000461"/>
    </source>
</evidence>
<comment type="subcellular location">
    <subcellularLocation>
        <location evidence="31">Endoplasmic reticulum membrane</location>
        <topology evidence="31">Peripheral membrane protein</topology>
    </subcellularLocation>
    <subcellularLocation>
        <location evidence="2 31">Microsome membrane</location>
        <topology evidence="2 31">Peripheral membrane protein</topology>
    </subcellularLocation>
    <subcellularLocation>
        <location evidence="31">Mitochondrion inner membrane</location>
        <topology evidence="31">Peripheral membrane protein</topology>
    </subcellularLocation>
</comment>
<evidence type="ECO:0000256" key="21">
    <source>
        <dbReference type="ARBA" id="ARBA00023136"/>
    </source>
</evidence>
<dbReference type="PANTHER" id="PTHR24300">
    <property type="entry name" value="CYTOCHROME P450 508A4-RELATED"/>
    <property type="match status" value="1"/>
</dbReference>
<dbReference type="GO" id="GO:0020037">
    <property type="term" value="F:heme binding"/>
    <property type="evidence" value="ECO:0000318"/>
    <property type="project" value="GO_Central"/>
</dbReference>
<dbReference type="GO" id="GO:0008392">
    <property type="term" value="F:arachidonate epoxygenase activity"/>
    <property type="evidence" value="ECO:0000318"/>
    <property type="project" value="GO_Central"/>
</dbReference>
<protein>
    <recommendedName>
        <fullName evidence="8 31">Cytochrome P450 2E1</fullName>
        <ecNumber evidence="7 31">1.14.13.n7</ecNumber>
        <ecNumber evidence="6 31">1.14.14.1</ecNumber>
    </recommendedName>
</protein>
<dbReference type="EC" id="1.14.14.1" evidence="6 31"/>
<dbReference type="GO" id="GO:0006805">
    <property type="term" value="P:xenobiotic metabolic process"/>
    <property type="evidence" value="ECO:0000318"/>
    <property type="project" value="GO_Central"/>
</dbReference>
<dbReference type="InterPro" id="IPR017972">
    <property type="entry name" value="Cyt_P450_CS"/>
</dbReference>
<dbReference type="GO" id="GO:0030544">
    <property type="term" value="F:Hsp70 protein binding"/>
    <property type="evidence" value="ECO:0007669"/>
    <property type="project" value="UniProtKB-UniRule"/>
</dbReference>
<keyword evidence="32" id="KW-0812">Transmembrane</keyword>
<evidence type="ECO:0000256" key="4">
    <source>
        <dbReference type="ARBA" id="ARBA00010617"/>
    </source>
</evidence>
<dbReference type="Ensembl" id="ENSMMUT00000092053.1">
    <property type="protein sequence ID" value="ENSMMUP00000066102.1"/>
    <property type="gene ID" value="ENSMMUG00000055298.1"/>
</dbReference>
<keyword evidence="21 32" id="KW-0472">Membrane</keyword>
<comment type="pathway">
    <text evidence="3 31">Lipid metabolism; fatty acid metabolism.</text>
</comment>
<dbReference type="PROSITE" id="PS00086">
    <property type="entry name" value="CYTOCHROME_P450"/>
    <property type="match status" value="1"/>
</dbReference>
<dbReference type="InterPro" id="IPR001128">
    <property type="entry name" value="Cyt_P450"/>
</dbReference>
<evidence type="ECO:0000256" key="11">
    <source>
        <dbReference type="ARBA" id="ARBA00022792"/>
    </source>
</evidence>
<evidence type="ECO:0000256" key="19">
    <source>
        <dbReference type="ARBA" id="ARBA00023098"/>
    </source>
</evidence>
<dbReference type="InterPro" id="IPR008070">
    <property type="entry name" value="Cyt_P450_E_grp-I_CYP2E-like"/>
</dbReference>
<evidence type="ECO:0000256" key="23">
    <source>
        <dbReference type="ARBA" id="ARBA00047829"/>
    </source>
</evidence>
<comment type="catalytic activity">
    <reaction evidence="24 31">
        <text>tetradecanoate + reduced [NADPH--hemoprotein reductase] + O2 = 13-hydroxytetradecanoate + oxidized [NADPH--hemoprotein reductase] + H2O + H(+)</text>
        <dbReference type="Rhea" id="RHEA:50096"/>
        <dbReference type="Rhea" id="RHEA-COMP:11964"/>
        <dbReference type="Rhea" id="RHEA-COMP:11965"/>
        <dbReference type="ChEBI" id="CHEBI:15377"/>
        <dbReference type="ChEBI" id="CHEBI:15378"/>
        <dbReference type="ChEBI" id="CHEBI:15379"/>
        <dbReference type="ChEBI" id="CHEBI:30807"/>
        <dbReference type="ChEBI" id="CHEBI:57618"/>
        <dbReference type="ChEBI" id="CHEBI:58210"/>
        <dbReference type="ChEBI" id="CHEBI:132031"/>
    </reaction>
    <physiologicalReaction direction="left-to-right" evidence="24 31">
        <dbReference type="Rhea" id="RHEA:50097"/>
    </physiologicalReaction>
</comment>
<comment type="catalytic activity">
    <reaction evidence="26 31">
        <text>(4Z,7Z,10Z,13Z,16Z,19Z)-docosahexaenoate + reduced [NADPH--hemoprotein reductase] + O2 = 21-hydroxy-(4Z,7Z,10Z,13Z,16Z,19Z)-docosahexaenoate + oxidized [NADPH--hemoprotein reductase] + H2O + H(+)</text>
        <dbReference type="Rhea" id="RHEA:50088"/>
        <dbReference type="Rhea" id="RHEA-COMP:11964"/>
        <dbReference type="Rhea" id="RHEA-COMP:11965"/>
        <dbReference type="ChEBI" id="CHEBI:15377"/>
        <dbReference type="ChEBI" id="CHEBI:15378"/>
        <dbReference type="ChEBI" id="CHEBI:15379"/>
        <dbReference type="ChEBI" id="CHEBI:57618"/>
        <dbReference type="ChEBI" id="CHEBI:58210"/>
        <dbReference type="ChEBI" id="CHEBI:77016"/>
        <dbReference type="ChEBI" id="CHEBI:132025"/>
    </reaction>
    <physiologicalReaction direction="left-to-right" evidence="26 31">
        <dbReference type="Rhea" id="RHEA:50089"/>
    </physiologicalReaction>
</comment>
<comment type="similarity">
    <text evidence="4 30">Belongs to the cytochrome P450 family.</text>
</comment>
<evidence type="ECO:0000256" key="28">
    <source>
        <dbReference type="ARBA" id="ARBA00048820"/>
    </source>
</evidence>
<keyword evidence="10 29" id="KW-0479">Metal-binding</keyword>
<dbReference type="GO" id="GO:0051879">
    <property type="term" value="F:Hsp90 protein binding"/>
    <property type="evidence" value="ECO:0007669"/>
    <property type="project" value="UniProtKB-UniRule"/>
</dbReference>
<comment type="activity regulation">
    <text evidence="31">The omega-1 hydroxylase activity is stimulated by cytochrome b5.</text>
</comment>
<keyword evidence="11 31" id="KW-0999">Mitochondrion inner membrane</keyword>
<dbReference type="STRING" id="9544.ENSMMUP00000066102"/>
<feature type="binding site" description="axial binding residue" evidence="29">
    <location>
        <position position="177"/>
    </location>
    <ligand>
        <name>heme</name>
        <dbReference type="ChEBI" id="CHEBI:30413"/>
    </ligand>
    <ligandPart>
        <name>Fe</name>
        <dbReference type="ChEBI" id="CHEBI:18248"/>
    </ligandPart>
</feature>
<reference evidence="33" key="3">
    <citation type="submission" date="2025-08" db="UniProtKB">
        <authorList>
            <consortium name="Ensembl"/>
        </authorList>
    </citation>
    <scope>IDENTIFICATION</scope>
    <source>
        <strain evidence="33">17573</strain>
    </source>
</reference>
<dbReference type="InterPro" id="IPR002401">
    <property type="entry name" value="Cyt_P450_E_grp-I"/>
</dbReference>
<evidence type="ECO:0000256" key="13">
    <source>
        <dbReference type="ARBA" id="ARBA00022832"/>
    </source>
</evidence>